<dbReference type="Proteomes" id="UP001604335">
    <property type="component" value="Unassembled WGS sequence"/>
</dbReference>
<sequence length="117" mass="13107">MDFPKCTREYEGKTISLSDPKSKNSKAKLTLKNPRQLLIKVIDIDGCVIREGIRCDQLVTLPNNKLIYVEFKGNDVKHAVKQIESTMGYISGVCSSSRNSDIICMIACNRCPLRADL</sequence>
<comment type="caution">
    <text evidence="1">The sequence shown here is derived from an EMBL/GenBank/DDBJ whole genome shotgun (WGS) entry which is preliminary data.</text>
</comment>
<evidence type="ECO:0000313" key="1">
    <source>
        <dbReference type="EMBL" id="MFG3818186.1"/>
    </source>
</evidence>
<accession>A0ABW7CAJ8</accession>
<reference evidence="2" key="1">
    <citation type="journal article" date="2024" name="Algal Res.">
        <title>Biochemical, toxicological and genomic investigation of a high-biomass producing Limnothrix strain isolated from Italian shallow drinking water reservoir.</title>
        <authorList>
            <person name="Simonazzi M."/>
            <person name="Shishido T.K."/>
            <person name="Delbaje E."/>
            <person name="Wahlsten M."/>
            <person name="Fewer D.P."/>
            <person name="Sivonen K."/>
            <person name="Pezzolesi L."/>
            <person name="Pistocchi R."/>
        </authorList>
    </citation>
    <scope>NUCLEOTIDE SEQUENCE [LARGE SCALE GENOMIC DNA]</scope>
    <source>
        <strain evidence="2">LRLZ20PSL1</strain>
    </source>
</reference>
<name>A0ABW7CAJ8_9CYAN</name>
<protein>
    <submittedName>
        <fullName evidence="1">Uncharacterized protein</fullName>
    </submittedName>
</protein>
<organism evidence="1 2">
    <name type="scientific">Limnothrix redekei LRLZ20PSL1</name>
    <dbReference type="NCBI Taxonomy" id="3112953"/>
    <lineage>
        <taxon>Bacteria</taxon>
        <taxon>Bacillati</taxon>
        <taxon>Cyanobacteriota</taxon>
        <taxon>Cyanophyceae</taxon>
        <taxon>Pseudanabaenales</taxon>
        <taxon>Pseudanabaenaceae</taxon>
        <taxon>Limnothrix</taxon>
    </lineage>
</organism>
<keyword evidence="2" id="KW-1185">Reference proteome</keyword>
<evidence type="ECO:0000313" key="2">
    <source>
        <dbReference type="Proteomes" id="UP001604335"/>
    </source>
</evidence>
<dbReference type="EMBL" id="JAZAQF010000069">
    <property type="protein sequence ID" value="MFG3818186.1"/>
    <property type="molecule type" value="Genomic_DNA"/>
</dbReference>
<dbReference type="RefSeq" id="WP_393013284.1">
    <property type="nucleotide sequence ID" value="NZ_JAZAQF010000069.1"/>
</dbReference>
<proteinExistence type="predicted"/>
<gene>
    <name evidence="1" type="ORF">VPK24_11115</name>
</gene>